<accession>A0A974WIH9</accession>
<dbReference type="InterPro" id="IPR024079">
    <property type="entry name" value="MetalloPept_cat_dom_sf"/>
</dbReference>
<dbReference type="CDD" id="cd06455">
    <property type="entry name" value="M3A_TOP"/>
    <property type="match status" value="1"/>
</dbReference>
<keyword evidence="5 7" id="KW-0862">Zinc</keyword>
<comment type="cofactor">
    <cofactor evidence="7">
        <name>Zn(2+)</name>
        <dbReference type="ChEBI" id="CHEBI:29105"/>
    </cofactor>
    <text evidence="7">Binds 1 zinc ion.</text>
</comment>
<dbReference type="GO" id="GO:0006508">
    <property type="term" value="P:proteolysis"/>
    <property type="evidence" value="ECO:0007669"/>
    <property type="project" value="UniProtKB-KW"/>
</dbReference>
<evidence type="ECO:0000256" key="8">
    <source>
        <dbReference type="SAM" id="SignalP"/>
    </source>
</evidence>
<proteinExistence type="inferred from homology"/>
<dbReference type="Gene3D" id="1.10.1370.10">
    <property type="entry name" value="Neurolysin, domain 3"/>
    <property type="match status" value="1"/>
</dbReference>
<dbReference type="GO" id="GO:0006518">
    <property type="term" value="P:peptide metabolic process"/>
    <property type="evidence" value="ECO:0007669"/>
    <property type="project" value="TreeGrafter"/>
</dbReference>
<dbReference type="InterPro" id="IPR045090">
    <property type="entry name" value="Pept_M3A_M3B"/>
</dbReference>
<evidence type="ECO:0000256" key="5">
    <source>
        <dbReference type="ARBA" id="ARBA00022833"/>
    </source>
</evidence>
<dbReference type="InterPro" id="IPR024077">
    <property type="entry name" value="Neurolysin/TOP_dom2"/>
</dbReference>
<keyword evidence="2 7" id="KW-0645">Protease</keyword>
<evidence type="ECO:0000313" key="10">
    <source>
        <dbReference type="EMBL" id="QSE99061.1"/>
    </source>
</evidence>
<evidence type="ECO:0000259" key="9">
    <source>
        <dbReference type="Pfam" id="PF01432"/>
    </source>
</evidence>
<evidence type="ECO:0000256" key="6">
    <source>
        <dbReference type="ARBA" id="ARBA00023049"/>
    </source>
</evidence>
<evidence type="ECO:0000256" key="7">
    <source>
        <dbReference type="RuleBase" id="RU003435"/>
    </source>
</evidence>
<reference evidence="10" key="1">
    <citation type="submission" date="2021-02" db="EMBL/GenBank/DDBJ databases">
        <title>Fulvivirga sp. S481 isolated from sea water.</title>
        <authorList>
            <person name="Bae S.S."/>
            <person name="Baek K."/>
        </authorList>
    </citation>
    <scope>NUCLEOTIDE SEQUENCE</scope>
    <source>
        <strain evidence="10">S481</strain>
    </source>
</reference>
<evidence type="ECO:0000256" key="1">
    <source>
        <dbReference type="ARBA" id="ARBA00006040"/>
    </source>
</evidence>
<organism evidence="10 11">
    <name type="scientific">Fulvivirga lutea</name>
    <dbReference type="NCBI Taxonomy" id="2810512"/>
    <lineage>
        <taxon>Bacteria</taxon>
        <taxon>Pseudomonadati</taxon>
        <taxon>Bacteroidota</taxon>
        <taxon>Cytophagia</taxon>
        <taxon>Cytophagales</taxon>
        <taxon>Fulvivirgaceae</taxon>
        <taxon>Fulvivirga</taxon>
    </lineage>
</organism>
<keyword evidence="4 7" id="KW-0378">Hydrolase</keyword>
<dbReference type="AlphaFoldDB" id="A0A974WIH9"/>
<dbReference type="Proteomes" id="UP000662783">
    <property type="component" value="Chromosome"/>
</dbReference>
<evidence type="ECO:0000313" key="11">
    <source>
        <dbReference type="Proteomes" id="UP000662783"/>
    </source>
</evidence>
<dbReference type="InterPro" id="IPR001567">
    <property type="entry name" value="Pept_M3A_M3B_dom"/>
</dbReference>
<keyword evidence="6 7" id="KW-0482">Metalloprotease</keyword>
<dbReference type="RefSeq" id="WP_205723572.1">
    <property type="nucleotide sequence ID" value="NZ_CP070608.1"/>
</dbReference>
<gene>
    <name evidence="10" type="ORF">JR347_08235</name>
</gene>
<dbReference type="Pfam" id="PF01432">
    <property type="entry name" value="Peptidase_M3"/>
    <property type="match status" value="1"/>
</dbReference>
<dbReference type="Gene3D" id="3.40.390.10">
    <property type="entry name" value="Collagenase (Catalytic Domain)"/>
    <property type="match status" value="1"/>
</dbReference>
<dbReference type="PROSITE" id="PS51257">
    <property type="entry name" value="PROKAR_LIPOPROTEIN"/>
    <property type="match status" value="1"/>
</dbReference>
<dbReference type="SUPFAM" id="SSF55486">
    <property type="entry name" value="Metalloproteases ('zincins'), catalytic domain"/>
    <property type="match status" value="1"/>
</dbReference>
<feature type="domain" description="Peptidase M3A/M3B catalytic" evidence="9">
    <location>
        <begin position="240"/>
        <end position="683"/>
    </location>
</feature>
<dbReference type="KEGG" id="fuv:JR347_08235"/>
<dbReference type="GO" id="GO:0004222">
    <property type="term" value="F:metalloendopeptidase activity"/>
    <property type="evidence" value="ECO:0007669"/>
    <property type="project" value="InterPro"/>
</dbReference>
<keyword evidence="3 7" id="KW-0479">Metal-binding</keyword>
<evidence type="ECO:0000256" key="2">
    <source>
        <dbReference type="ARBA" id="ARBA00022670"/>
    </source>
</evidence>
<protein>
    <submittedName>
        <fullName evidence="10">Zn-dependent oligopeptidase</fullName>
    </submittedName>
</protein>
<feature type="chain" id="PRO_5036925733" evidence="8">
    <location>
        <begin position="21"/>
        <end position="685"/>
    </location>
</feature>
<keyword evidence="11" id="KW-1185">Reference proteome</keyword>
<comment type="similarity">
    <text evidence="1 7">Belongs to the peptidase M3 family.</text>
</comment>
<name>A0A974WIH9_9BACT</name>
<feature type="signal peptide" evidence="8">
    <location>
        <begin position="1"/>
        <end position="20"/>
    </location>
</feature>
<dbReference type="PANTHER" id="PTHR11804">
    <property type="entry name" value="PROTEASE M3 THIMET OLIGOPEPTIDASE-RELATED"/>
    <property type="match status" value="1"/>
</dbReference>
<dbReference type="EMBL" id="CP070608">
    <property type="protein sequence ID" value="QSE99061.1"/>
    <property type="molecule type" value="Genomic_DNA"/>
</dbReference>
<dbReference type="GO" id="GO:0046872">
    <property type="term" value="F:metal ion binding"/>
    <property type="evidence" value="ECO:0007669"/>
    <property type="project" value="UniProtKB-UniRule"/>
</dbReference>
<evidence type="ECO:0000256" key="3">
    <source>
        <dbReference type="ARBA" id="ARBA00022723"/>
    </source>
</evidence>
<dbReference type="PANTHER" id="PTHR11804:SF84">
    <property type="entry name" value="SACCHAROLYSIN"/>
    <property type="match status" value="1"/>
</dbReference>
<keyword evidence="8" id="KW-0732">Signal</keyword>
<sequence length="685" mass="79242">MKVYYFLILFLVVTACTSQKEETTPSNNPFITELNEPTDFAAVLPAHIEEFAALTIKQTVEGVEKIKNNAEPTFENTFVEYDRIVENIGKASNRFFLLYWTSPDSLIRTTGLASYQKLDSIGNLFGLDKELYSKMKSFTKTEAYNTFTGHRKRFIDQVIEDFEQSGIGLLEDKMEKFKSLNSEITKLTSDYSTNMNTANRSITIDEEGAEGLPENFKKTYAVGENSYEIPAINATNSQLMSNAAKEATRKAYYMEFTNRGAEENLEILNELVQKRYEIGKLMGYDSYAGYNLSFKMAANPDRVWSFINDLVEKSKPKALEEEQMLIDFRNKLTGETSDEPVASWNYSYYRNQLLKNQYSVDEEKIREYLNMDDCLKGMMEIYQQLLGYEFRKVENPSVWHEEVEMYEVYENDTLRGQFYLDLYPRPNKESWFYGVPLSSGRQTDEGYEIPVNMLLGNFPRPTDELPSLISHGQLSTLFHEFGHIMNGMAYEGEFAYQSRTKSDFGEAMSQIFENWIWDYEMLSSFAKHYETGEVFPKEMFDKMVAAKNVTSGLSAIGSLTRCTYDMMLYDKYDPENPYDTDKLWSTVYDKIGVNDSYVEGTHPQANWIHINTHPVYYYGYLWSDVFAQDMFTQFEKNGLLDQKTGVRYRNIILANGIQRPVLEAVEDFLGRPSNNDAYIKSLGLE</sequence>
<evidence type="ECO:0000256" key="4">
    <source>
        <dbReference type="ARBA" id="ARBA00022801"/>
    </source>
</evidence>